<dbReference type="GO" id="GO:0005737">
    <property type="term" value="C:cytoplasm"/>
    <property type="evidence" value="ECO:0007669"/>
    <property type="project" value="InterPro"/>
</dbReference>
<dbReference type="STRING" id="669874.A0A1E4U2I7"/>
<feature type="domain" description="Neutral trehalase Ca2+ binding" evidence="7">
    <location>
        <begin position="91"/>
        <end position="120"/>
    </location>
</feature>
<sequence length="735" mass="85057">MKKKKRNSSVGSDDIDPYSDPDIYYGPKTNPTLATKDSKIGRTRTLSTVEQAFNKNFLRDEFQTSLTRRASYDDNSQQNRRFFISDIDATLKELLESEDSDKNYQITIEDTGPKVLKLGTLNSNGYNQADIRGTYMLSNLLQELTIAKRFGRDQMILDEARLNETPVKRLRRLIVTQFWNSLTRRLDDTNIGVMAKDTKIHSEDAKYPRIYIPYTEKEQYDYFCNVRDLNPQLHLDVQYLPKEITPEWVQSVNTRPGLLALAMDKQIDKITGESYLTAFPYVVPGGRFNELYGWDSYMILLGLLVDNRIDLGRGIVEHFIFEIKHYGKILNANRSYYLCRTQPPFLTDAAIKIFEAMGGKSNEVAYDLLQRAFKAAIKEYKTVWLSEPRYDPKSGLSCYHAMGKGIPPETEATHFTTLLTPYAQKYGVSFEEFQKLYNDGKIHEPKLDEYFIHDRSVRESGHDTSYRLEGRSANLATIDLNSLLYKYEKDISFIIKNFFNDEFVSYDGTMEKSAYWDAKAIKRKEAVDKYCWNEHEGMYFDYDIKLEKQSSYETVTTLWPMWSQMASKHQAELLVKKALPKFEELGGLVAGTESSRGIVNLQRPSRQWDYPYGWAPHQMLAWVGLENYGYKNVAKRICYRWLYLITKAFVDYNGIVVEKYDVTKGTDPHKVDAEYGNQGADFKGVATEGFGWVNASFILGLTYCDNLAIRNLDSVTPPHDFFQQLKPEERKEYGL</sequence>
<dbReference type="Pfam" id="PF01204">
    <property type="entry name" value="Trehalase"/>
    <property type="match status" value="1"/>
</dbReference>
<dbReference type="FunFam" id="1.50.10.10:FF:000026">
    <property type="entry name" value="Trehalase"/>
    <property type="match status" value="1"/>
</dbReference>
<dbReference type="InterPro" id="IPR018232">
    <property type="entry name" value="Glyco_hydro_37_CS"/>
</dbReference>
<proteinExistence type="inferred from homology"/>
<dbReference type="PROSITE" id="PS00927">
    <property type="entry name" value="TREHALASE_1"/>
    <property type="match status" value="1"/>
</dbReference>
<dbReference type="InterPro" id="IPR011120">
    <property type="entry name" value="Trehalase_Ca-bd"/>
</dbReference>
<dbReference type="InterPro" id="IPR008928">
    <property type="entry name" value="6-hairpin_glycosidase_sf"/>
</dbReference>
<dbReference type="Pfam" id="PF07492">
    <property type="entry name" value="Trehalase_Ca-bi"/>
    <property type="match status" value="1"/>
</dbReference>
<comment type="catalytic activity">
    <reaction evidence="1 5">
        <text>alpha,alpha-trehalose + H2O = alpha-D-glucose + beta-D-glucose</text>
        <dbReference type="Rhea" id="RHEA:32675"/>
        <dbReference type="ChEBI" id="CHEBI:15377"/>
        <dbReference type="ChEBI" id="CHEBI:15903"/>
        <dbReference type="ChEBI" id="CHEBI:16551"/>
        <dbReference type="ChEBI" id="CHEBI:17925"/>
        <dbReference type="EC" id="3.2.1.28"/>
    </reaction>
</comment>
<evidence type="ECO:0000313" key="9">
    <source>
        <dbReference type="Proteomes" id="UP000094236"/>
    </source>
</evidence>
<accession>A0A1E4U2I7</accession>
<dbReference type="PRINTS" id="PR00744">
    <property type="entry name" value="GLHYDRLASE37"/>
</dbReference>
<comment type="similarity">
    <text evidence="2 5">Belongs to the glycosyl hydrolase 37 family.</text>
</comment>
<keyword evidence="3 5" id="KW-0378">Hydrolase</keyword>
<gene>
    <name evidence="8" type="ORF">PACTADRAFT_36906</name>
</gene>
<dbReference type="PROSITE" id="PS00928">
    <property type="entry name" value="TREHALASE_2"/>
    <property type="match status" value="1"/>
</dbReference>
<dbReference type="GO" id="GO:0005993">
    <property type="term" value="P:trehalose catabolic process"/>
    <property type="evidence" value="ECO:0007669"/>
    <property type="project" value="InterPro"/>
</dbReference>
<evidence type="ECO:0000313" key="8">
    <source>
        <dbReference type="EMBL" id="ODV98210.1"/>
    </source>
</evidence>
<dbReference type="Proteomes" id="UP000094236">
    <property type="component" value="Unassembled WGS sequence"/>
</dbReference>
<evidence type="ECO:0000256" key="4">
    <source>
        <dbReference type="ARBA" id="ARBA00023295"/>
    </source>
</evidence>
<dbReference type="InterPro" id="IPR012341">
    <property type="entry name" value="6hp_glycosidase-like_sf"/>
</dbReference>
<dbReference type="EC" id="3.2.1.28" evidence="5"/>
<dbReference type="InterPro" id="IPR001661">
    <property type="entry name" value="Glyco_hydro_37"/>
</dbReference>
<keyword evidence="9" id="KW-1185">Reference proteome</keyword>
<protein>
    <recommendedName>
        <fullName evidence="5">Trehalase</fullName>
        <ecNumber evidence="5">3.2.1.28</ecNumber>
    </recommendedName>
    <alternativeName>
        <fullName evidence="5">Alpha-trehalose glucohydrolase</fullName>
    </alternativeName>
</protein>
<reference evidence="9" key="1">
    <citation type="submission" date="2016-05" db="EMBL/GenBank/DDBJ databases">
        <title>Comparative genomics of biotechnologically important yeasts.</title>
        <authorList>
            <consortium name="DOE Joint Genome Institute"/>
            <person name="Riley R."/>
            <person name="Haridas S."/>
            <person name="Wolfe K.H."/>
            <person name="Lopes M.R."/>
            <person name="Hittinger C.T."/>
            <person name="Goker M."/>
            <person name="Salamov A."/>
            <person name="Wisecaver J."/>
            <person name="Long T.M."/>
            <person name="Aerts A.L."/>
            <person name="Barry K."/>
            <person name="Choi C."/>
            <person name="Clum A."/>
            <person name="Coughlan A.Y."/>
            <person name="Deshpande S."/>
            <person name="Douglass A.P."/>
            <person name="Hanson S.J."/>
            <person name="Klenk H.-P."/>
            <person name="Labutti K."/>
            <person name="Lapidus A."/>
            <person name="Lindquist E."/>
            <person name="Lipzen A."/>
            <person name="Meier-Kolthoff J.P."/>
            <person name="Ohm R.A."/>
            <person name="Otillar R.P."/>
            <person name="Pangilinan J."/>
            <person name="Peng Y."/>
            <person name="Rokas A."/>
            <person name="Rosa C.A."/>
            <person name="Scheuner C."/>
            <person name="Sibirny A.A."/>
            <person name="Slot J.C."/>
            <person name="Stielow J.B."/>
            <person name="Sun H."/>
            <person name="Kurtzman C.P."/>
            <person name="Blackwell M."/>
            <person name="Grigoriev I.V."/>
            <person name="Jeffries T.W."/>
        </authorList>
    </citation>
    <scope>NUCLEOTIDE SEQUENCE [LARGE SCALE GENOMIC DNA]</scope>
    <source>
        <strain evidence="9">NRRL Y-2460</strain>
    </source>
</reference>
<dbReference type="SUPFAM" id="SSF48208">
    <property type="entry name" value="Six-hairpin glycosidases"/>
    <property type="match status" value="1"/>
</dbReference>
<evidence type="ECO:0000256" key="2">
    <source>
        <dbReference type="ARBA" id="ARBA00005615"/>
    </source>
</evidence>
<name>A0A1E4U2I7_PACTA</name>
<keyword evidence="4 5" id="KW-0326">Glycosidase</keyword>
<evidence type="ECO:0000256" key="5">
    <source>
        <dbReference type="RuleBase" id="RU361180"/>
    </source>
</evidence>
<dbReference type="GO" id="GO:0004555">
    <property type="term" value="F:alpha,alpha-trehalase activity"/>
    <property type="evidence" value="ECO:0007669"/>
    <property type="project" value="UniProtKB-EC"/>
</dbReference>
<dbReference type="Gene3D" id="1.50.10.10">
    <property type="match status" value="1"/>
</dbReference>
<dbReference type="PANTHER" id="PTHR23403:SF6">
    <property type="entry name" value="CYTOSOLIC NEUTRAL TREHALASE-RELATED"/>
    <property type="match status" value="1"/>
</dbReference>
<dbReference type="PANTHER" id="PTHR23403">
    <property type="entry name" value="TREHALASE"/>
    <property type="match status" value="1"/>
</dbReference>
<dbReference type="EMBL" id="KV454011">
    <property type="protein sequence ID" value="ODV98210.1"/>
    <property type="molecule type" value="Genomic_DNA"/>
</dbReference>
<evidence type="ECO:0000256" key="3">
    <source>
        <dbReference type="ARBA" id="ARBA00022801"/>
    </source>
</evidence>
<evidence type="ECO:0000256" key="6">
    <source>
        <dbReference type="SAM" id="MobiDB-lite"/>
    </source>
</evidence>
<feature type="region of interest" description="Disordered" evidence="6">
    <location>
        <begin position="1"/>
        <end position="31"/>
    </location>
</feature>
<dbReference type="OrthoDB" id="3542292at2759"/>
<evidence type="ECO:0000259" key="7">
    <source>
        <dbReference type="Pfam" id="PF07492"/>
    </source>
</evidence>
<evidence type="ECO:0000256" key="1">
    <source>
        <dbReference type="ARBA" id="ARBA00001576"/>
    </source>
</evidence>
<organism evidence="8 9">
    <name type="scientific">Pachysolen tannophilus NRRL Y-2460</name>
    <dbReference type="NCBI Taxonomy" id="669874"/>
    <lineage>
        <taxon>Eukaryota</taxon>
        <taxon>Fungi</taxon>
        <taxon>Dikarya</taxon>
        <taxon>Ascomycota</taxon>
        <taxon>Saccharomycotina</taxon>
        <taxon>Pichiomycetes</taxon>
        <taxon>Pachysolenaceae</taxon>
        <taxon>Pachysolen</taxon>
    </lineage>
</organism>
<dbReference type="GO" id="GO:0005509">
    <property type="term" value="F:calcium ion binding"/>
    <property type="evidence" value="ECO:0007669"/>
    <property type="project" value="InterPro"/>
</dbReference>
<dbReference type="AlphaFoldDB" id="A0A1E4U2I7"/>